<dbReference type="Gene3D" id="3.40.710.10">
    <property type="entry name" value="DD-peptidase/beta-lactamase superfamily"/>
    <property type="match status" value="1"/>
</dbReference>
<dbReference type="EMBL" id="JACCAA010000001">
    <property type="protein sequence ID" value="NYG57540.1"/>
    <property type="molecule type" value="Genomic_DNA"/>
</dbReference>
<gene>
    <name evidence="3" type="ORF">BJ980_000463</name>
</gene>
<dbReference type="Pfam" id="PF00144">
    <property type="entry name" value="Beta-lactamase"/>
    <property type="match status" value="1"/>
</dbReference>
<feature type="domain" description="Beta-lactamase-related" evidence="1">
    <location>
        <begin position="22"/>
        <end position="322"/>
    </location>
</feature>
<feature type="domain" description="DUF7586" evidence="2">
    <location>
        <begin position="352"/>
        <end position="431"/>
    </location>
</feature>
<dbReference type="SUPFAM" id="SSF56601">
    <property type="entry name" value="beta-lactamase/transpeptidase-like"/>
    <property type="match status" value="1"/>
</dbReference>
<dbReference type="InterPro" id="IPR056008">
    <property type="entry name" value="DUF7586"/>
</dbReference>
<keyword evidence="4" id="KW-1185">Reference proteome</keyword>
<dbReference type="PANTHER" id="PTHR46825">
    <property type="entry name" value="D-ALANYL-D-ALANINE-CARBOXYPEPTIDASE/ENDOPEPTIDASE AMPH"/>
    <property type="match status" value="1"/>
</dbReference>
<reference evidence="3 4" key="1">
    <citation type="submission" date="2020-07" db="EMBL/GenBank/DDBJ databases">
        <title>Sequencing the genomes of 1000 actinobacteria strains.</title>
        <authorList>
            <person name="Klenk H.-P."/>
        </authorList>
    </citation>
    <scope>NUCLEOTIDE SEQUENCE [LARGE SCALE GENOMIC DNA]</scope>
    <source>
        <strain evidence="3 4">DSM 23819</strain>
    </source>
</reference>
<protein>
    <submittedName>
        <fullName evidence="3">CubicO group peptidase (Beta-lactamase class C family)</fullName>
    </submittedName>
</protein>
<dbReference type="InterPro" id="IPR001466">
    <property type="entry name" value="Beta-lactam-related"/>
</dbReference>
<evidence type="ECO:0000259" key="2">
    <source>
        <dbReference type="Pfam" id="PF24491"/>
    </source>
</evidence>
<evidence type="ECO:0000259" key="1">
    <source>
        <dbReference type="Pfam" id="PF00144"/>
    </source>
</evidence>
<evidence type="ECO:0000313" key="3">
    <source>
        <dbReference type="EMBL" id="NYG57540.1"/>
    </source>
</evidence>
<dbReference type="InterPro" id="IPR050491">
    <property type="entry name" value="AmpC-like"/>
</dbReference>
<evidence type="ECO:0000313" key="4">
    <source>
        <dbReference type="Proteomes" id="UP000540656"/>
    </source>
</evidence>
<dbReference type="Proteomes" id="UP000540656">
    <property type="component" value="Unassembled WGS sequence"/>
</dbReference>
<dbReference type="RefSeq" id="WP_218855387.1">
    <property type="nucleotide sequence ID" value="NZ_JACCAA010000001.1"/>
</dbReference>
<comment type="caution">
    <text evidence="3">The sequence shown here is derived from an EMBL/GenBank/DDBJ whole genome shotgun (WGS) entry which is preliminary data.</text>
</comment>
<proteinExistence type="predicted"/>
<dbReference type="AlphaFoldDB" id="A0A7Y9UVJ6"/>
<organism evidence="3 4">
    <name type="scientific">Nocardioides daedukensis</name>
    <dbReference type="NCBI Taxonomy" id="634462"/>
    <lineage>
        <taxon>Bacteria</taxon>
        <taxon>Bacillati</taxon>
        <taxon>Actinomycetota</taxon>
        <taxon>Actinomycetes</taxon>
        <taxon>Propionibacteriales</taxon>
        <taxon>Nocardioidaceae</taxon>
        <taxon>Nocardioides</taxon>
    </lineage>
</organism>
<dbReference type="InterPro" id="IPR012338">
    <property type="entry name" value="Beta-lactam/transpept-like"/>
</dbReference>
<accession>A0A7Y9UVJ6</accession>
<dbReference type="Pfam" id="PF24491">
    <property type="entry name" value="DUF7586"/>
    <property type="match status" value="1"/>
</dbReference>
<name>A0A7Y9UVJ6_9ACTN</name>
<sequence>MSLPVHPVAPVTSRRLLAVLARAQVEGRVPSVVAGVIRDGSLVWHGGYGDVPGDPLEVQYKIGSITKTMTAVLVLQLVRDGQVALADPIGSVLGDIGHGDRTVRSLLAHNSGMQAEPSGPWWERSAGGTFAELAGANDGTSAPLPVGEQFHYSNLAYGLLGELVARLRGGTWWDAVQERILQPLGMTRTTYQAVAPHAQGASVHAFSNEVTAEPHPDTGAMAPAGQLWSTVADLTTYAAFLLEGHRDVLDKEHLEQAYIPQSGALGTGLDYSHGLGFQMFRGGSGTLIGHTGSMPGFVATCFIDRARRTGVVAFGNSMSGLPAVGLASGLLEDLESSEPTLPPPWRPSSPPPDLVRDVLGTWHWGPTLHQFSWEGEEVVVRKNQVVVHRYRVQGDRLVGTAGHHLGEALKVVRNDDGTVNHLDLSTFIFTRTPYDPAAPIPGGVPQ</sequence>
<dbReference type="PANTHER" id="PTHR46825:SF7">
    <property type="entry name" value="D-ALANYL-D-ALANINE CARBOXYPEPTIDASE"/>
    <property type="match status" value="1"/>
</dbReference>